<comment type="subcellular location">
    <subcellularLocation>
        <location evidence="9">Cytoplasm</location>
    </subcellularLocation>
</comment>
<evidence type="ECO:0000313" key="14">
    <source>
        <dbReference type="EMBL" id="GAN45112.1"/>
    </source>
</evidence>
<evidence type="ECO:0000256" key="6">
    <source>
        <dbReference type="ARBA" id="ARBA00022741"/>
    </source>
</evidence>
<dbReference type="HAMAP" id="MF_00124">
    <property type="entry name" value="Thymidine_kinase"/>
    <property type="match status" value="1"/>
</dbReference>
<keyword evidence="3 9" id="KW-0963">Cytoplasm</keyword>
<protein>
    <recommendedName>
        <fullName evidence="2 9">Thymidine kinase</fullName>
        <ecNumber evidence="2 9">2.7.1.21</ecNumber>
    </recommendedName>
</protein>
<evidence type="ECO:0000256" key="7">
    <source>
        <dbReference type="ARBA" id="ARBA00022777"/>
    </source>
</evidence>
<dbReference type="PANTHER" id="PTHR11441:SF0">
    <property type="entry name" value="THYMIDINE KINASE, CYTOSOLIC"/>
    <property type="match status" value="1"/>
</dbReference>
<feature type="active site" description="Proton acceptor" evidence="9 10">
    <location>
        <position position="89"/>
    </location>
</feature>
<evidence type="ECO:0000313" key="16">
    <source>
        <dbReference type="Proteomes" id="UP000253740"/>
    </source>
</evidence>
<keyword evidence="16" id="KW-1185">Reference proteome</keyword>
<dbReference type="GO" id="GO:0071897">
    <property type="term" value="P:DNA biosynthetic process"/>
    <property type="evidence" value="ECO:0007669"/>
    <property type="project" value="UniProtKB-KW"/>
</dbReference>
<dbReference type="STRING" id="1475481.GCA_000953855_00078"/>
<dbReference type="GO" id="GO:0046104">
    <property type="term" value="P:thymidine metabolic process"/>
    <property type="evidence" value="ECO:0007669"/>
    <property type="project" value="TreeGrafter"/>
</dbReference>
<evidence type="ECO:0000256" key="1">
    <source>
        <dbReference type="ARBA" id="ARBA00007587"/>
    </source>
</evidence>
<dbReference type="NCBIfam" id="NF003300">
    <property type="entry name" value="PRK04296.1-5"/>
    <property type="match status" value="1"/>
</dbReference>
<keyword evidence="8 9" id="KW-0067">ATP-binding</keyword>
<dbReference type="RefSeq" id="WP_062534010.1">
    <property type="nucleotide sequence ID" value="NZ_DF970134.1"/>
</dbReference>
<feature type="binding site" evidence="9">
    <location>
        <begin position="88"/>
        <end position="91"/>
    </location>
    <ligand>
        <name>ATP</name>
        <dbReference type="ChEBI" id="CHEBI:30616"/>
    </ligand>
</feature>
<accession>A0A0K8QIM2</accession>
<dbReference type="FunFam" id="3.40.50.300:FF:000323">
    <property type="entry name" value="Thymidine kinase"/>
    <property type="match status" value="1"/>
</dbReference>
<dbReference type="OrthoDB" id="9781579at2"/>
<reference evidence="15" key="2">
    <citation type="submission" date="2015-08" db="EMBL/GenBank/DDBJ databases">
        <title>Complete DNA Sequence of Pseudomonas syringae pv. actinidiae, the Causal Agent of Kiwifruit Canker Disease.</title>
        <authorList>
            <person name="Rikkerink E.H.A."/>
            <person name="Fineran P.C."/>
        </authorList>
    </citation>
    <scope>NUCLEOTIDE SEQUENCE</scope>
    <source>
        <strain evidence="15">SkMP5</strain>
    </source>
</reference>
<dbReference type="GO" id="GO:0004797">
    <property type="term" value="F:thymidine kinase activity"/>
    <property type="evidence" value="ECO:0007669"/>
    <property type="project" value="UniProtKB-UniRule"/>
</dbReference>
<dbReference type="EMBL" id="DF970134">
    <property type="protein sequence ID" value="GAP64795.1"/>
    <property type="molecule type" value="Genomic_DNA"/>
</dbReference>
<feature type="binding site" evidence="11">
    <location>
        <position position="179"/>
    </location>
    <ligand>
        <name>substrate</name>
    </ligand>
</feature>
<comment type="similarity">
    <text evidence="1 9 13">Belongs to the thymidine kinase family.</text>
</comment>
<feature type="binding site" evidence="11">
    <location>
        <begin position="171"/>
        <end position="174"/>
    </location>
    <ligand>
        <name>substrate</name>
    </ligand>
</feature>
<proteinExistence type="inferred from homology"/>
<evidence type="ECO:0000256" key="11">
    <source>
        <dbReference type="PIRSR" id="PIRSR035805-2"/>
    </source>
</evidence>
<dbReference type="GO" id="GO:0005829">
    <property type="term" value="C:cytosol"/>
    <property type="evidence" value="ECO:0007669"/>
    <property type="project" value="TreeGrafter"/>
</dbReference>
<dbReference type="SUPFAM" id="SSF52540">
    <property type="entry name" value="P-loop containing nucleoside triphosphate hydrolases"/>
    <property type="match status" value="1"/>
</dbReference>
<dbReference type="InterPro" id="IPR001267">
    <property type="entry name" value="Thymidine_kinase"/>
</dbReference>
<dbReference type="PANTHER" id="PTHR11441">
    <property type="entry name" value="THYMIDINE KINASE"/>
    <property type="match status" value="1"/>
</dbReference>
<keyword evidence="5 9" id="KW-0808">Transferase</keyword>
<dbReference type="AlphaFoldDB" id="A0A0K8QIM2"/>
<evidence type="ECO:0000256" key="4">
    <source>
        <dbReference type="ARBA" id="ARBA00022634"/>
    </source>
</evidence>
<comment type="catalytic activity">
    <reaction evidence="9 12">
        <text>thymidine + ATP = dTMP + ADP + H(+)</text>
        <dbReference type="Rhea" id="RHEA:19129"/>
        <dbReference type="ChEBI" id="CHEBI:15378"/>
        <dbReference type="ChEBI" id="CHEBI:17748"/>
        <dbReference type="ChEBI" id="CHEBI:30616"/>
        <dbReference type="ChEBI" id="CHEBI:63528"/>
        <dbReference type="ChEBI" id="CHEBI:456216"/>
        <dbReference type="EC" id="2.7.1.21"/>
    </reaction>
</comment>
<dbReference type="HOGENOM" id="CLU_064400_2_1_6"/>
<evidence type="ECO:0000256" key="12">
    <source>
        <dbReference type="RuleBase" id="RU000544"/>
    </source>
</evidence>
<dbReference type="Pfam" id="PF00265">
    <property type="entry name" value="TK"/>
    <property type="match status" value="1"/>
</dbReference>
<evidence type="ECO:0000313" key="15">
    <source>
        <dbReference type="EMBL" id="GAP64795.1"/>
    </source>
</evidence>
<evidence type="ECO:0000256" key="5">
    <source>
        <dbReference type="ARBA" id="ARBA00022679"/>
    </source>
</evidence>
<name>A0A0K8QIM2_9GAMM</name>
<feature type="binding site" evidence="9">
    <location>
        <begin position="9"/>
        <end position="16"/>
    </location>
    <ligand>
        <name>ATP</name>
        <dbReference type="ChEBI" id="CHEBI:30616"/>
    </ligand>
</feature>
<keyword evidence="7 9" id="KW-0418">Kinase</keyword>
<evidence type="ECO:0000256" key="8">
    <source>
        <dbReference type="ARBA" id="ARBA00022840"/>
    </source>
</evidence>
<evidence type="ECO:0000256" key="13">
    <source>
        <dbReference type="RuleBase" id="RU004165"/>
    </source>
</evidence>
<comment type="caution">
    <text evidence="9">Lacks conserved residue(s) required for the propagation of feature annotation.</text>
</comment>
<dbReference type="GO" id="GO:0005524">
    <property type="term" value="F:ATP binding"/>
    <property type="evidence" value="ECO:0007669"/>
    <property type="project" value="UniProtKB-UniRule"/>
</dbReference>
<gene>
    <name evidence="9" type="primary">tdk</name>
    <name evidence="14" type="ORF">MBSD_1652</name>
    <name evidence="15" type="ORF">MBSD_n0077</name>
</gene>
<evidence type="ECO:0000256" key="3">
    <source>
        <dbReference type="ARBA" id="ARBA00022490"/>
    </source>
</evidence>
<keyword evidence="6 9" id="KW-0547">Nucleotide-binding</keyword>
<reference evidence="14" key="1">
    <citation type="submission" date="2015-03" db="EMBL/GenBank/DDBJ databases">
        <title>Draft genome sequence of Mizugakiibacter sediminis skMP5.</title>
        <authorList>
            <person name="Watanabe T."/>
            <person name="Kojima H."/>
            <person name="Fukui M."/>
        </authorList>
    </citation>
    <scope>NUCLEOTIDE SEQUENCE</scope>
    <source>
        <strain evidence="14">SkMP5</strain>
    </source>
</reference>
<dbReference type="Gene3D" id="3.40.50.300">
    <property type="entry name" value="P-loop containing nucleotide triphosphate hydrolases"/>
    <property type="match status" value="1"/>
</dbReference>
<evidence type="ECO:0000256" key="9">
    <source>
        <dbReference type="HAMAP-Rule" id="MF_00124"/>
    </source>
</evidence>
<keyword evidence="4 9" id="KW-0237">DNA synthesis</keyword>
<dbReference type="InterPro" id="IPR027417">
    <property type="entry name" value="P-loop_NTPase"/>
</dbReference>
<comment type="subunit">
    <text evidence="9">Homotetramer.</text>
</comment>
<organism evidence="15">
    <name type="scientific">Mizugakiibacter sediminis</name>
    <dbReference type="NCBI Taxonomy" id="1475481"/>
    <lineage>
        <taxon>Bacteria</taxon>
        <taxon>Pseudomonadati</taxon>
        <taxon>Pseudomonadota</taxon>
        <taxon>Gammaproteobacteria</taxon>
        <taxon>Lysobacterales</taxon>
        <taxon>Rhodanobacteraceae</taxon>
        <taxon>Mizugakiibacter</taxon>
    </lineage>
</organism>
<dbReference type="EC" id="2.7.1.21" evidence="2 9"/>
<dbReference type="Proteomes" id="UP000253740">
    <property type="component" value="Unassembled WGS sequence"/>
</dbReference>
<sequence>MAKLYFYYSAMNAGKTTTLLQSAHNYHERGMRTLILTPALDDRYGESVVASRIGLKASGRRFAHDEDLYALAEADIAARGPLHCVLVDEAQFLGRAQVWQLSDVVDRLRIPVLAYGLRTDFRGELFEGSQYLLAWADELTEIKTICHTGKKATMVVRVDAQGRAVTQGPQVEIGGNERYVSVSRAEFKRIMAGEGRVELQQAVLPLGEPAAPAP</sequence>
<evidence type="ECO:0000256" key="10">
    <source>
        <dbReference type="PIRSR" id="PIRSR035805-1"/>
    </source>
</evidence>
<evidence type="ECO:0000256" key="2">
    <source>
        <dbReference type="ARBA" id="ARBA00012118"/>
    </source>
</evidence>
<dbReference type="PIRSF" id="PIRSF035805">
    <property type="entry name" value="TK_cell"/>
    <property type="match status" value="1"/>
</dbReference>
<dbReference type="SUPFAM" id="SSF57716">
    <property type="entry name" value="Glucocorticoid receptor-like (DNA-binding domain)"/>
    <property type="match status" value="1"/>
</dbReference>
<dbReference type="EMBL" id="DF952379">
    <property type="protein sequence ID" value="GAN45112.1"/>
    <property type="molecule type" value="Genomic_DNA"/>
</dbReference>